<dbReference type="Pfam" id="PF00076">
    <property type="entry name" value="RRM_1"/>
    <property type="match status" value="1"/>
</dbReference>
<sequence>MKNIYVGNLPFAFRNADLQKLFEEFGEVKSAKIVMDRDTGRSKGFGFVEIEDDAVAEKAIEQLNGKEANGRALRVNEARPKEPRPPRQF</sequence>
<protein>
    <submittedName>
        <fullName evidence="5">RNA recognition motif. (A.k.a. RRM, RBD, or RNP domain)</fullName>
    </submittedName>
</protein>
<accession>A0A1M6Y5P1</accession>
<proteinExistence type="predicted"/>
<dbReference type="InterPro" id="IPR050502">
    <property type="entry name" value="Euk_RNA-bind_prot"/>
</dbReference>
<reference evidence="6 8" key="3">
    <citation type="submission" date="2017-02" db="EMBL/GenBank/DDBJ databases">
        <authorList>
            <person name="Peterson S.W."/>
        </authorList>
    </citation>
    <scope>NUCLEOTIDE SEQUENCE [LARGE SCALE GENOMIC DNA]</scope>
    <source>
        <strain evidence="6 8">ATCC 43854</strain>
    </source>
</reference>
<dbReference type="Proteomes" id="UP000190449">
    <property type="component" value="Unassembled WGS sequence"/>
</dbReference>
<evidence type="ECO:0000256" key="1">
    <source>
        <dbReference type="ARBA" id="ARBA00022737"/>
    </source>
</evidence>
<keyword evidence="1" id="KW-0677">Repeat</keyword>
<dbReference type="InterPro" id="IPR012677">
    <property type="entry name" value="Nucleotide-bd_a/b_plait_sf"/>
</dbReference>
<name>A0A1M6Y5P1_9BACT</name>
<evidence type="ECO:0000256" key="2">
    <source>
        <dbReference type="ARBA" id="ARBA00022884"/>
    </source>
</evidence>
<keyword evidence="2" id="KW-0694">RNA-binding</keyword>
<dbReference type="EMBL" id="FUWU01000043">
    <property type="protein sequence ID" value="SJZ99305.1"/>
    <property type="molecule type" value="Genomic_DNA"/>
</dbReference>
<accession>A0A1T4Q6B9</accession>
<dbReference type="SMART" id="SM00360">
    <property type="entry name" value="RRM"/>
    <property type="match status" value="1"/>
</dbReference>
<reference evidence="7" key="1">
    <citation type="submission" date="2016-11" db="EMBL/GenBank/DDBJ databases">
        <authorList>
            <person name="Varghese N."/>
            <person name="Submissions S."/>
        </authorList>
    </citation>
    <scope>NUCLEOTIDE SEQUENCE [LARGE SCALE GENOMIC DNA]</scope>
    <source>
        <strain evidence="7">UWOS</strain>
    </source>
</reference>
<dbReference type="AlphaFoldDB" id="A0A1M6Y5P1"/>
<feature type="region of interest" description="Disordered" evidence="3">
    <location>
        <begin position="66"/>
        <end position="89"/>
    </location>
</feature>
<dbReference type="EMBL" id="FRAW01000038">
    <property type="protein sequence ID" value="SHL13620.1"/>
    <property type="molecule type" value="Genomic_DNA"/>
</dbReference>
<evidence type="ECO:0000313" key="5">
    <source>
        <dbReference type="EMBL" id="SHL13620.1"/>
    </source>
</evidence>
<dbReference type="STRING" id="28122.SAMN02745108_02179"/>
<keyword evidence="7" id="KW-1185">Reference proteome</keyword>
<dbReference type="GO" id="GO:0003729">
    <property type="term" value="F:mRNA binding"/>
    <property type="evidence" value="ECO:0007669"/>
    <property type="project" value="TreeGrafter"/>
</dbReference>
<dbReference type="PANTHER" id="PTHR48025">
    <property type="entry name" value="OS02G0815200 PROTEIN"/>
    <property type="match status" value="1"/>
</dbReference>
<feature type="domain" description="RRM" evidence="4">
    <location>
        <begin position="2"/>
        <end position="80"/>
    </location>
</feature>
<dbReference type="InterPro" id="IPR000504">
    <property type="entry name" value="RRM_dom"/>
</dbReference>
<dbReference type="InterPro" id="IPR048289">
    <property type="entry name" value="RRM2_NsCP33-like"/>
</dbReference>
<dbReference type="InterPro" id="IPR035979">
    <property type="entry name" value="RBD_domain_sf"/>
</dbReference>
<dbReference type="PROSITE" id="PS50102">
    <property type="entry name" value="RRM"/>
    <property type="match status" value="1"/>
</dbReference>
<evidence type="ECO:0000256" key="3">
    <source>
        <dbReference type="SAM" id="MobiDB-lite"/>
    </source>
</evidence>
<evidence type="ECO:0000313" key="8">
    <source>
        <dbReference type="Proteomes" id="UP000190449"/>
    </source>
</evidence>
<reference evidence="5" key="2">
    <citation type="submission" date="2016-11" db="EMBL/GenBank/DDBJ databases">
        <authorList>
            <person name="Jaros S."/>
            <person name="Januszkiewicz K."/>
            <person name="Wedrychowicz H."/>
        </authorList>
    </citation>
    <scope>NUCLEOTIDE SEQUENCE [LARGE SCALE GENOMIC DNA]</scope>
    <source>
        <strain evidence="5">UWOS</strain>
    </source>
</reference>
<dbReference type="Gene3D" id="3.30.70.330">
    <property type="match status" value="1"/>
</dbReference>
<dbReference type="PANTHER" id="PTHR48025:SF1">
    <property type="entry name" value="RRM DOMAIN-CONTAINING PROTEIN"/>
    <property type="match status" value="1"/>
</dbReference>
<evidence type="ECO:0000313" key="7">
    <source>
        <dbReference type="Proteomes" id="UP000184275"/>
    </source>
</evidence>
<dbReference type="SUPFAM" id="SSF54928">
    <property type="entry name" value="RNA-binding domain, RBD"/>
    <property type="match status" value="1"/>
</dbReference>
<dbReference type="CDD" id="cd21608">
    <property type="entry name" value="RRM2_NsCP33_like"/>
    <property type="match status" value="1"/>
</dbReference>
<feature type="compositionally biased region" description="Basic and acidic residues" evidence="3">
    <location>
        <begin position="74"/>
        <end position="89"/>
    </location>
</feature>
<evidence type="ECO:0000259" key="4">
    <source>
        <dbReference type="PROSITE" id="PS50102"/>
    </source>
</evidence>
<organism evidence="5 7">
    <name type="scientific">Fibrobacter intestinalis</name>
    <dbReference type="NCBI Taxonomy" id="28122"/>
    <lineage>
        <taxon>Bacteria</taxon>
        <taxon>Pseudomonadati</taxon>
        <taxon>Fibrobacterota</taxon>
        <taxon>Fibrobacteria</taxon>
        <taxon>Fibrobacterales</taxon>
        <taxon>Fibrobacteraceae</taxon>
        <taxon>Fibrobacter</taxon>
    </lineage>
</organism>
<gene>
    <name evidence="6" type="ORF">SAMN02745108_02179</name>
    <name evidence="5" type="ORF">SAMN05720469_1383</name>
</gene>
<evidence type="ECO:0000313" key="6">
    <source>
        <dbReference type="EMBL" id="SJZ99305.1"/>
    </source>
</evidence>
<dbReference type="Proteomes" id="UP000184275">
    <property type="component" value="Unassembled WGS sequence"/>
</dbReference>